<dbReference type="EMBL" id="CP064812">
    <property type="protein sequence ID" value="QPG73690.1"/>
    <property type="molecule type" value="Genomic_DNA"/>
</dbReference>
<protein>
    <submittedName>
        <fullName evidence="1">Uncharacterized protein</fullName>
    </submittedName>
</protein>
<dbReference type="AlphaFoldDB" id="A0A875RNH2"/>
<dbReference type="GO" id="GO:0006044">
    <property type="term" value="P:N-acetylglucosamine metabolic process"/>
    <property type="evidence" value="ECO:0007669"/>
    <property type="project" value="TreeGrafter"/>
</dbReference>
<name>A0A875RNH2_EENNA</name>
<evidence type="ECO:0000313" key="2">
    <source>
        <dbReference type="Proteomes" id="UP000662931"/>
    </source>
</evidence>
<dbReference type="GeneID" id="62194404"/>
<dbReference type="PANTHER" id="PTHR35020">
    <property type="entry name" value="N-ACETYLGLUCOSAMINE-INDUCED PROTEIN 1"/>
    <property type="match status" value="1"/>
</dbReference>
<sequence length="202" mass="22967">MLVGRTPFSMEDLHALVDKGDIARLFRSPSCYKKYQKFKVLLESSHIDLTTNIVVTQLKWLPTSIDLTSPSSEILPMIHASDNRPFSNVEDLTIVPNMFPYYLEEGLIHLCVWLKFPFPPDPHSEIGDISEENKQLVEKYVNQTFVKGLGLTKDRVLWFKNYAALQSIRTIPHIHVVIDHPDPIKVAALLGTGGIPIKYTKL</sequence>
<dbReference type="Pfam" id="PF12239">
    <property type="entry name" value="DUF3605"/>
    <property type="match status" value="1"/>
</dbReference>
<dbReference type="Proteomes" id="UP000662931">
    <property type="component" value="Chromosome 1"/>
</dbReference>
<organism evidence="1 2">
    <name type="scientific">Eeniella nana</name>
    <name type="common">Yeast</name>
    <name type="synonym">Brettanomyces nanus</name>
    <dbReference type="NCBI Taxonomy" id="13502"/>
    <lineage>
        <taxon>Eukaryota</taxon>
        <taxon>Fungi</taxon>
        <taxon>Dikarya</taxon>
        <taxon>Ascomycota</taxon>
        <taxon>Saccharomycotina</taxon>
        <taxon>Pichiomycetes</taxon>
        <taxon>Pichiales</taxon>
        <taxon>Pichiaceae</taxon>
        <taxon>Brettanomyces</taxon>
    </lineage>
</organism>
<dbReference type="PANTHER" id="PTHR35020:SF2">
    <property type="entry name" value="N-ACETYLGLUCOSAMINE-INDUCED PROTEIN 1"/>
    <property type="match status" value="1"/>
</dbReference>
<accession>A0A875RNH2</accession>
<dbReference type="GO" id="GO:0005737">
    <property type="term" value="C:cytoplasm"/>
    <property type="evidence" value="ECO:0007669"/>
    <property type="project" value="TreeGrafter"/>
</dbReference>
<reference evidence="1" key="1">
    <citation type="submission" date="2020-10" db="EMBL/GenBank/DDBJ databases">
        <authorList>
            <person name="Roach M.J.R."/>
        </authorList>
    </citation>
    <scope>NUCLEOTIDE SEQUENCE</scope>
    <source>
        <strain evidence="1">CBS 1945</strain>
    </source>
</reference>
<keyword evidence="2" id="KW-1185">Reference proteome</keyword>
<dbReference type="KEGG" id="bnn:FOA43_001003"/>
<dbReference type="OrthoDB" id="10053431at2759"/>
<dbReference type="RefSeq" id="XP_038777255.1">
    <property type="nucleotide sequence ID" value="XM_038921327.1"/>
</dbReference>
<dbReference type="InterPro" id="IPR022036">
    <property type="entry name" value="DUF3605"/>
</dbReference>
<evidence type="ECO:0000313" key="1">
    <source>
        <dbReference type="EMBL" id="QPG73690.1"/>
    </source>
</evidence>
<gene>
    <name evidence="1" type="ORF">FOA43_001003</name>
</gene>
<proteinExistence type="predicted"/>